<feature type="transmembrane region" description="Helical" evidence="1">
    <location>
        <begin position="538"/>
        <end position="557"/>
    </location>
</feature>
<keyword evidence="1" id="KW-0812">Transmembrane</keyword>
<evidence type="ECO:0000313" key="2">
    <source>
        <dbReference type="EnsemblMetazoa" id="PPA41631.1"/>
    </source>
</evidence>
<feature type="transmembrane region" description="Helical" evidence="1">
    <location>
        <begin position="208"/>
        <end position="233"/>
    </location>
</feature>
<feature type="transmembrane region" description="Helical" evidence="1">
    <location>
        <begin position="705"/>
        <end position="725"/>
    </location>
</feature>
<feature type="transmembrane region" description="Helical" evidence="1">
    <location>
        <begin position="319"/>
        <end position="338"/>
    </location>
</feature>
<evidence type="ECO:0008006" key="4">
    <source>
        <dbReference type="Google" id="ProtNLM"/>
    </source>
</evidence>
<keyword evidence="1" id="KW-1133">Transmembrane helix</keyword>
<gene>
    <name evidence="2" type="primary">WBGene00280000</name>
</gene>
<feature type="transmembrane region" description="Helical" evidence="1">
    <location>
        <begin position="890"/>
        <end position="909"/>
    </location>
</feature>
<proteinExistence type="predicted"/>
<reference evidence="3" key="1">
    <citation type="journal article" date="2008" name="Nat. Genet.">
        <title>The Pristionchus pacificus genome provides a unique perspective on nematode lifestyle and parasitism.</title>
        <authorList>
            <person name="Dieterich C."/>
            <person name="Clifton S.W."/>
            <person name="Schuster L.N."/>
            <person name="Chinwalla A."/>
            <person name="Delehaunty K."/>
            <person name="Dinkelacker I."/>
            <person name="Fulton L."/>
            <person name="Fulton R."/>
            <person name="Godfrey J."/>
            <person name="Minx P."/>
            <person name="Mitreva M."/>
            <person name="Roeseler W."/>
            <person name="Tian H."/>
            <person name="Witte H."/>
            <person name="Yang S.P."/>
            <person name="Wilson R.K."/>
            <person name="Sommer R.J."/>
        </authorList>
    </citation>
    <scope>NUCLEOTIDE SEQUENCE [LARGE SCALE GENOMIC DNA]</scope>
    <source>
        <strain evidence="3">PS312</strain>
    </source>
</reference>
<keyword evidence="1" id="KW-0472">Membrane</keyword>
<feature type="transmembrane region" description="Helical" evidence="1">
    <location>
        <begin position="666"/>
        <end position="685"/>
    </location>
</feature>
<feature type="transmembrane region" description="Helical" evidence="1">
    <location>
        <begin position="378"/>
        <end position="399"/>
    </location>
</feature>
<accession>A0A8R1UVK6</accession>
<feature type="transmembrane region" description="Helical" evidence="1">
    <location>
        <begin position="107"/>
        <end position="125"/>
    </location>
</feature>
<feature type="transmembrane region" description="Helical" evidence="1">
    <location>
        <begin position="146"/>
        <end position="168"/>
    </location>
</feature>
<feature type="transmembrane region" description="Helical" evidence="1">
    <location>
        <begin position="800"/>
        <end position="825"/>
    </location>
</feature>
<evidence type="ECO:0000256" key="1">
    <source>
        <dbReference type="SAM" id="Phobius"/>
    </source>
</evidence>
<dbReference type="PANTHER" id="PTHR45830:SF15">
    <property type="entry name" value="SERPENTINE RECEPTOR, CLASS I"/>
    <property type="match status" value="1"/>
</dbReference>
<dbReference type="Proteomes" id="UP000005239">
    <property type="component" value="Unassembled WGS sequence"/>
</dbReference>
<feature type="transmembrane region" description="Helical" evidence="1">
    <location>
        <begin position="591"/>
        <end position="610"/>
    </location>
</feature>
<dbReference type="PANTHER" id="PTHR45830">
    <property type="entry name" value="SERPENTINE RECEPTOR, CLASS I"/>
    <property type="match status" value="1"/>
</dbReference>
<dbReference type="EnsemblMetazoa" id="PPA41631.1">
    <property type="protein sequence ID" value="PPA41631.1"/>
    <property type="gene ID" value="WBGene00280000"/>
</dbReference>
<reference evidence="2" key="2">
    <citation type="submission" date="2022-06" db="UniProtKB">
        <authorList>
            <consortium name="EnsemblMetazoa"/>
        </authorList>
    </citation>
    <scope>IDENTIFICATION</scope>
    <source>
        <strain evidence="2">PS312</strain>
    </source>
</reference>
<evidence type="ECO:0000313" key="3">
    <source>
        <dbReference type="Proteomes" id="UP000005239"/>
    </source>
</evidence>
<feature type="transmembrane region" description="Helical" evidence="1">
    <location>
        <begin position="845"/>
        <end position="870"/>
    </location>
</feature>
<feature type="transmembrane region" description="Helical" evidence="1">
    <location>
        <begin position="276"/>
        <end position="299"/>
    </location>
</feature>
<sequence>MRNVDLNHDLAFGLHWDRDYSVNIARMCSARLIYLPIGTFLLHPAVLFIVLTKSSMSTDYKVGYICNTVIEMCFDIYNCLLHQMYILAPYPIIMCTGLLCVGAADPVVLAFWTAAMSFPFMYLMFRMHQSSLYSTNPFHVSARAQALALLFVAATLFANVLAVHHWTIDIPGKWELLKSKDIAWARNYTANFIVLGEDIGDVGPFKNISIAIVTMLFDFSLFNFLTFHAIYNLRKNTVKLFSKLGNGNISKAQLTPPTHQAQLRLIYSLTIQASSLLAISIAIVSLLFFISPQIVLFFGLTSGREFWVTRPKLAAVLRLLSLIFFSLAPLANSIIFLARDPWCRKCSFDIFAYRASNRHFRCAQEEFYERRLQIRIHLVQALALIFVAGTLFFNVLAVHRWTIDIPGKWELLKRNDVAWAHNYSSNFLVLGGEVGDVGPYKKLTIVAGTMLFDSSLFNFLTFNAIYNLRKNTVHGRWMLGNKDNAPESANPANRSDFFVFGTIDFDQVIVCSLMFISPQILLFYGLTSGRDFCETWPTVAAVLRLFSQIFFSLAPLARSLIFLASMSDCDLVFGLHWDRDYSVDIARTARLVYLPIGIFIVHPTVIYILLTKSSMSADYKFGYICHKVLEMCFDVYNCLFYQMYILAPFPIIMCTGLLCDNTSDPANLLVILTFWTAAVCLPYMFLMLRMHQCALYTENPFKVSARAQGSVLLLVAATLFSNVLATHLWTIDIARKWELLTLPSSLYWIIPGFQQKDVVWAQNFTSNFLVLGREVGDTGPFKNGSIHKITVIKTNQNTELFIIIGTILIDFSIYDFLALHAIYNLGKHSVRNHLTPHTRQAQLRLIYSLTIQAIVSAIFFMSPLVLLFVGLNSGREYWENHSTLAAVFRLLFLMFFSLSPLSNSLIFLARDPWCRKILQRRRSSVSSLSLGQPILPTSDMELIAARNRQLKLKRTSLP</sequence>
<keyword evidence="3" id="KW-1185">Reference proteome</keyword>
<feature type="transmembrane region" description="Helical" evidence="1">
    <location>
        <begin position="32"/>
        <end position="51"/>
    </location>
</feature>
<feature type="transmembrane region" description="Helical" evidence="1">
    <location>
        <begin position="508"/>
        <end position="526"/>
    </location>
</feature>
<feature type="transmembrane region" description="Helical" evidence="1">
    <location>
        <begin position="445"/>
        <end position="468"/>
    </location>
</feature>
<name>A0A8R1UVK6_PRIPA</name>
<protein>
    <recommendedName>
        <fullName evidence="4">G protein-coupled receptor</fullName>
    </recommendedName>
</protein>
<dbReference type="AlphaFoldDB" id="A0A8R1UVK6"/>
<organism evidence="2 3">
    <name type="scientific">Pristionchus pacificus</name>
    <name type="common">Parasitic nematode worm</name>
    <dbReference type="NCBI Taxonomy" id="54126"/>
    <lineage>
        <taxon>Eukaryota</taxon>
        <taxon>Metazoa</taxon>
        <taxon>Ecdysozoa</taxon>
        <taxon>Nematoda</taxon>
        <taxon>Chromadorea</taxon>
        <taxon>Rhabditida</taxon>
        <taxon>Rhabditina</taxon>
        <taxon>Diplogasteromorpha</taxon>
        <taxon>Diplogasteroidea</taxon>
        <taxon>Neodiplogasteridae</taxon>
        <taxon>Pristionchus</taxon>
    </lineage>
</organism>